<evidence type="ECO:0008006" key="3">
    <source>
        <dbReference type="Google" id="ProtNLM"/>
    </source>
</evidence>
<keyword evidence="2" id="KW-1185">Reference proteome</keyword>
<dbReference type="AlphaFoldDB" id="A0A5B6THQ2"/>
<dbReference type="PROSITE" id="PS51257">
    <property type="entry name" value="PROKAR_LIPOPROTEIN"/>
    <property type="match status" value="1"/>
</dbReference>
<comment type="caution">
    <text evidence="1">The sequence shown here is derived from an EMBL/GenBank/DDBJ whole genome shotgun (WGS) entry which is preliminary data.</text>
</comment>
<proteinExistence type="predicted"/>
<sequence>MKNSILLGFYRPIASFLFLLFFLIGCESPEDVQPSGRLSQDRKGNSSNIIYGKTMDLWGGTARVWVERVQGKPIAIGIELSAEALENLPHEVQEIVLPLPGPLHATGFKTVMIGWNPEGHEPAGVYTLPHFDFHFYMITEGQIHQIMGGIDQGGYDLQDRGVFPNVYTFGPVPFAVPHMGLHWSDVTSPEFSPAGFSKTFIYGSNQNRVTFLEPMITLAYLQSLSPGTSVESPVRSLLIHDKPGYYPTSYTITRTGDSYIIALTDLVWRHK</sequence>
<dbReference type="CDD" id="cd11669">
    <property type="entry name" value="TTHB210-like"/>
    <property type="match status" value="1"/>
</dbReference>
<accession>A0A5B6THQ2</accession>
<dbReference type="Proteomes" id="UP000324133">
    <property type="component" value="Unassembled WGS sequence"/>
</dbReference>
<gene>
    <name evidence="1" type="ORF">FOA19_05950</name>
</gene>
<dbReference type="RefSeq" id="WP_149089841.1">
    <property type="nucleotide sequence ID" value="NZ_VKKY01000001.1"/>
</dbReference>
<evidence type="ECO:0000313" key="1">
    <source>
        <dbReference type="EMBL" id="KAA3440204.1"/>
    </source>
</evidence>
<name>A0A5B6THQ2_9BACT</name>
<dbReference type="EMBL" id="VKKY01000001">
    <property type="protein sequence ID" value="KAA3440204.1"/>
    <property type="molecule type" value="Genomic_DNA"/>
</dbReference>
<reference evidence="1 2" key="1">
    <citation type="submission" date="2019-07" db="EMBL/GenBank/DDBJ databases">
        <title>Rufibacter sp. nov., isolated from lake sediment.</title>
        <authorList>
            <person name="Qu J.-H."/>
        </authorList>
    </citation>
    <scope>NUCLEOTIDE SEQUENCE [LARGE SCALE GENOMIC DNA]</scope>
    <source>
        <strain evidence="1 2">NBS58-1</strain>
    </source>
</reference>
<dbReference type="OrthoDB" id="2867208at2"/>
<organism evidence="1 2">
    <name type="scientific">Rufibacter hautae</name>
    <dbReference type="NCBI Taxonomy" id="2595005"/>
    <lineage>
        <taxon>Bacteria</taxon>
        <taxon>Pseudomonadati</taxon>
        <taxon>Bacteroidota</taxon>
        <taxon>Cytophagia</taxon>
        <taxon>Cytophagales</taxon>
        <taxon>Hymenobacteraceae</taxon>
        <taxon>Rufibacter</taxon>
    </lineage>
</organism>
<protein>
    <recommendedName>
        <fullName evidence="3">DUF5602 domain-containing protein</fullName>
    </recommendedName>
</protein>
<dbReference type="InterPro" id="IPR033786">
    <property type="entry name" value="TTHB210-like"/>
</dbReference>
<evidence type="ECO:0000313" key="2">
    <source>
        <dbReference type="Proteomes" id="UP000324133"/>
    </source>
</evidence>